<organism evidence="2 3">
    <name type="scientific">Micromonospora pisi</name>
    <dbReference type="NCBI Taxonomy" id="589240"/>
    <lineage>
        <taxon>Bacteria</taxon>
        <taxon>Bacillati</taxon>
        <taxon>Actinomycetota</taxon>
        <taxon>Actinomycetes</taxon>
        <taxon>Micromonosporales</taxon>
        <taxon>Micromonosporaceae</taxon>
        <taxon>Micromonospora</taxon>
    </lineage>
</organism>
<evidence type="ECO:0000313" key="3">
    <source>
        <dbReference type="Proteomes" id="UP000277671"/>
    </source>
</evidence>
<dbReference type="Gene3D" id="3.30.1050.10">
    <property type="entry name" value="SCP2 sterol-binding domain"/>
    <property type="match status" value="1"/>
</dbReference>
<feature type="domain" description="SCP2" evidence="1">
    <location>
        <begin position="22"/>
        <end position="105"/>
    </location>
</feature>
<gene>
    <name evidence="2" type="ORF">BDK92_2260</name>
</gene>
<sequence length="124" mass="14433">MSEVTTRFFHSLGERAPELLPRRIHGTMRFDLQRGTEISYWFIAMRHGNMVVSQDQRDADCVVHVSEALFDRFTTGEANVISAMIRTECVLDGDIPLLMMFRRFFPAAPDAIDPRRMVRERQSR</sequence>
<evidence type="ECO:0000313" key="2">
    <source>
        <dbReference type="EMBL" id="RKR87957.1"/>
    </source>
</evidence>
<reference evidence="2 3" key="1">
    <citation type="submission" date="2018-10" db="EMBL/GenBank/DDBJ databases">
        <title>Sequencing the genomes of 1000 actinobacteria strains.</title>
        <authorList>
            <person name="Klenk H.-P."/>
        </authorList>
    </citation>
    <scope>NUCLEOTIDE SEQUENCE [LARGE SCALE GENOMIC DNA]</scope>
    <source>
        <strain evidence="2 3">DSM 45175</strain>
    </source>
</reference>
<comment type="caution">
    <text evidence="2">The sequence shown here is derived from an EMBL/GenBank/DDBJ whole genome shotgun (WGS) entry which is preliminary data.</text>
</comment>
<name>A0A495JGC5_9ACTN</name>
<dbReference type="RefSeq" id="WP_170208548.1">
    <property type="nucleotide sequence ID" value="NZ_RBKT01000001.1"/>
</dbReference>
<dbReference type="AlphaFoldDB" id="A0A495JGC5"/>
<keyword evidence="3" id="KW-1185">Reference proteome</keyword>
<dbReference type="Pfam" id="PF02036">
    <property type="entry name" value="SCP2"/>
    <property type="match status" value="1"/>
</dbReference>
<dbReference type="InterPro" id="IPR003033">
    <property type="entry name" value="SCP2_sterol-bd_dom"/>
</dbReference>
<dbReference type="SUPFAM" id="SSF55718">
    <property type="entry name" value="SCP-like"/>
    <property type="match status" value="1"/>
</dbReference>
<accession>A0A495JGC5</accession>
<protein>
    <submittedName>
        <fullName evidence="2">SCP-2 sterol transfer family protein</fullName>
    </submittedName>
</protein>
<dbReference type="InterPro" id="IPR036527">
    <property type="entry name" value="SCP2_sterol-bd_dom_sf"/>
</dbReference>
<evidence type="ECO:0000259" key="1">
    <source>
        <dbReference type="Pfam" id="PF02036"/>
    </source>
</evidence>
<dbReference type="Proteomes" id="UP000277671">
    <property type="component" value="Unassembled WGS sequence"/>
</dbReference>
<dbReference type="EMBL" id="RBKT01000001">
    <property type="protein sequence ID" value="RKR87957.1"/>
    <property type="molecule type" value="Genomic_DNA"/>
</dbReference>
<proteinExistence type="predicted"/>